<dbReference type="PROSITE" id="PS50931">
    <property type="entry name" value="HTH_LYSR"/>
    <property type="match status" value="1"/>
</dbReference>
<dbReference type="FunFam" id="1.10.10.10:FF:000001">
    <property type="entry name" value="LysR family transcriptional regulator"/>
    <property type="match status" value="1"/>
</dbReference>
<dbReference type="PANTHER" id="PTHR30537">
    <property type="entry name" value="HTH-TYPE TRANSCRIPTIONAL REGULATOR"/>
    <property type="match status" value="1"/>
</dbReference>
<dbReference type="Pfam" id="PF00126">
    <property type="entry name" value="HTH_1"/>
    <property type="match status" value="1"/>
</dbReference>
<keyword evidence="2" id="KW-0805">Transcription regulation</keyword>
<dbReference type="GO" id="GO:0003700">
    <property type="term" value="F:DNA-binding transcription factor activity"/>
    <property type="evidence" value="ECO:0007669"/>
    <property type="project" value="InterPro"/>
</dbReference>
<reference evidence="6" key="1">
    <citation type="submission" date="2020-07" db="EMBL/GenBank/DDBJ databases">
        <title>Clinical and genomic characterization of carbapenemase-producing Enterobacterales causing secondary infections during the COVID-19 crisis at a New York City hospital.</title>
        <authorList>
            <person name="Gomez-Simmonds A."/>
            <person name="Annavajhala M.K."/>
            <person name="Uhlemann A.-C."/>
        </authorList>
    </citation>
    <scope>NUCLEOTIDE SEQUENCE</scope>
    <source>
        <strain evidence="6">KP1826</strain>
    </source>
</reference>
<evidence type="ECO:0000256" key="4">
    <source>
        <dbReference type="ARBA" id="ARBA00023163"/>
    </source>
</evidence>
<dbReference type="InterPro" id="IPR058163">
    <property type="entry name" value="LysR-type_TF_proteobact-type"/>
</dbReference>
<dbReference type="SUPFAM" id="SSF53850">
    <property type="entry name" value="Periplasmic binding protein-like II"/>
    <property type="match status" value="1"/>
</dbReference>
<dbReference type="InterPro" id="IPR005119">
    <property type="entry name" value="LysR_subst-bd"/>
</dbReference>
<dbReference type="GO" id="GO:0006351">
    <property type="term" value="P:DNA-templated transcription"/>
    <property type="evidence" value="ECO:0007669"/>
    <property type="project" value="TreeGrafter"/>
</dbReference>
<dbReference type="Gene3D" id="1.10.10.10">
    <property type="entry name" value="Winged helix-like DNA-binding domain superfamily/Winged helix DNA-binding domain"/>
    <property type="match status" value="1"/>
</dbReference>
<dbReference type="Pfam" id="PF03466">
    <property type="entry name" value="LysR_substrate"/>
    <property type="match status" value="1"/>
</dbReference>
<dbReference type="CDD" id="cd08422">
    <property type="entry name" value="PBP2_CrgA_like"/>
    <property type="match status" value="1"/>
</dbReference>
<proteinExistence type="inferred from homology"/>
<evidence type="ECO:0000259" key="5">
    <source>
        <dbReference type="PROSITE" id="PS50931"/>
    </source>
</evidence>
<keyword evidence="3" id="KW-0238">DNA-binding</keyword>
<accession>A0A927E1Z4</accession>
<gene>
    <name evidence="6" type="ORF">IE978_02805</name>
</gene>
<dbReference type="PANTHER" id="PTHR30537:SF21">
    <property type="entry name" value="HTH-TYPE TRANSCRIPTIONAL REGULATOR SINR-RELATED"/>
    <property type="match status" value="1"/>
</dbReference>
<evidence type="ECO:0000313" key="7">
    <source>
        <dbReference type="Proteomes" id="UP000598328"/>
    </source>
</evidence>
<protein>
    <submittedName>
        <fullName evidence="6">LysR family transcriptional regulator</fullName>
    </submittedName>
</protein>
<comment type="similarity">
    <text evidence="1">Belongs to the LysR transcriptional regulatory family.</text>
</comment>
<keyword evidence="4" id="KW-0804">Transcription</keyword>
<dbReference type="GO" id="GO:0043565">
    <property type="term" value="F:sequence-specific DNA binding"/>
    <property type="evidence" value="ECO:0007669"/>
    <property type="project" value="TreeGrafter"/>
</dbReference>
<evidence type="ECO:0000256" key="3">
    <source>
        <dbReference type="ARBA" id="ARBA00023125"/>
    </source>
</evidence>
<dbReference type="AlphaFoldDB" id="A0A927E1Z4"/>
<dbReference type="Gene3D" id="3.40.190.290">
    <property type="match status" value="1"/>
</dbReference>
<dbReference type="EMBL" id="JACXSV010000009">
    <property type="protein sequence ID" value="MBD3722054.1"/>
    <property type="molecule type" value="Genomic_DNA"/>
</dbReference>
<dbReference type="Proteomes" id="UP000598328">
    <property type="component" value="Unassembled WGS sequence"/>
</dbReference>
<dbReference type="InterPro" id="IPR036388">
    <property type="entry name" value="WH-like_DNA-bd_sf"/>
</dbReference>
<comment type="caution">
    <text evidence="6">The sequence shown here is derived from an EMBL/GenBank/DDBJ whole genome shotgun (WGS) entry which is preliminary data.</text>
</comment>
<evidence type="ECO:0000256" key="1">
    <source>
        <dbReference type="ARBA" id="ARBA00009437"/>
    </source>
</evidence>
<evidence type="ECO:0000256" key="2">
    <source>
        <dbReference type="ARBA" id="ARBA00023015"/>
    </source>
</evidence>
<dbReference type="InterPro" id="IPR000847">
    <property type="entry name" value="LysR_HTH_N"/>
</dbReference>
<name>A0A927E1Z4_KLEPN</name>
<feature type="domain" description="HTH lysR-type" evidence="5">
    <location>
        <begin position="2"/>
        <end position="59"/>
    </location>
</feature>
<organism evidence="6 7">
    <name type="scientific">Klebsiella pneumoniae</name>
    <dbReference type="NCBI Taxonomy" id="573"/>
    <lineage>
        <taxon>Bacteria</taxon>
        <taxon>Pseudomonadati</taxon>
        <taxon>Pseudomonadota</taxon>
        <taxon>Gammaproteobacteria</taxon>
        <taxon>Enterobacterales</taxon>
        <taxon>Enterobacteriaceae</taxon>
        <taxon>Klebsiella/Raoultella group</taxon>
        <taxon>Klebsiella</taxon>
        <taxon>Klebsiella pneumoniae complex</taxon>
    </lineage>
</organism>
<evidence type="ECO:0000313" key="6">
    <source>
        <dbReference type="EMBL" id="MBD3722054.1"/>
    </source>
</evidence>
<dbReference type="SUPFAM" id="SSF46785">
    <property type="entry name" value="Winged helix' DNA-binding domain"/>
    <property type="match status" value="1"/>
</dbReference>
<sequence>MFRLEDLTLFVRAAALGSFSDAAREAGQQPAQVSAAIKRLETILNIRLFARSTRSLRLTPEGGDWLPYATQMLDTLEAGLQKIQTPDDEVRGMLQIAVPSDLGRNLLLTLFRDFRQRHPALRLRLLFSDQLTDVFKDPVDVAFRYGNNDDASFISLPVAPENRRVLVASPEWIARHGEPQTLEELSQHNALIYILRGRPFDRWSLSLDGVVQQQKVSGTVMSDDAEVIRRLAIAGEGIAYKSMLDVSDDLRAGAPAAPAAALSGDVVPLNLICPHRKQLSAAVRLLYEEVKSHCEGLNA</sequence>
<dbReference type="InterPro" id="IPR036390">
    <property type="entry name" value="WH_DNA-bd_sf"/>
</dbReference>